<reference evidence="1 2" key="1">
    <citation type="journal article" date="2022" name="Allergy">
        <title>Genome assembly and annotation of Periplaneta americana reveal a comprehensive cockroach allergen profile.</title>
        <authorList>
            <person name="Wang L."/>
            <person name="Xiong Q."/>
            <person name="Saelim N."/>
            <person name="Wang L."/>
            <person name="Nong W."/>
            <person name="Wan A.T."/>
            <person name="Shi M."/>
            <person name="Liu X."/>
            <person name="Cao Q."/>
            <person name="Hui J.H.L."/>
            <person name="Sookrung N."/>
            <person name="Leung T.F."/>
            <person name="Tungtrongchitr A."/>
            <person name="Tsui S.K.W."/>
        </authorList>
    </citation>
    <scope>NUCLEOTIDE SEQUENCE [LARGE SCALE GENOMIC DNA]</scope>
    <source>
        <strain evidence="1">PWHHKU_190912</strain>
    </source>
</reference>
<evidence type="ECO:0000313" key="1">
    <source>
        <dbReference type="EMBL" id="KAJ4434816.1"/>
    </source>
</evidence>
<evidence type="ECO:0000313" key="2">
    <source>
        <dbReference type="Proteomes" id="UP001148838"/>
    </source>
</evidence>
<name>A0ABQ8SKZ7_PERAM</name>
<accession>A0ABQ8SKZ7</accession>
<protein>
    <submittedName>
        <fullName evidence="1">Uncharacterized protein</fullName>
    </submittedName>
</protein>
<gene>
    <name evidence="1" type="ORF">ANN_23387</name>
</gene>
<sequence length="135" mass="15359">MRLRLKKAENTTTWSVVTRIQALHTEQKVHGLATQGSVRRIGIIAIKSNSAYILDPTITFETRADQPHEVDSEKKWIYEPTIPFYKDKYSLSYIDVIGLMVGARGICHSNHSNISDDTTVPFLTVNEHKRYLDVG</sequence>
<dbReference type="Proteomes" id="UP001148838">
    <property type="component" value="Unassembled WGS sequence"/>
</dbReference>
<keyword evidence="2" id="KW-1185">Reference proteome</keyword>
<dbReference type="EMBL" id="JAJSOF020000025">
    <property type="protein sequence ID" value="KAJ4434816.1"/>
    <property type="molecule type" value="Genomic_DNA"/>
</dbReference>
<proteinExistence type="predicted"/>
<organism evidence="1 2">
    <name type="scientific">Periplaneta americana</name>
    <name type="common">American cockroach</name>
    <name type="synonym">Blatta americana</name>
    <dbReference type="NCBI Taxonomy" id="6978"/>
    <lineage>
        <taxon>Eukaryota</taxon>
        <taxon>Metazoa</taxon>
        <taxon>Ecdysozoa</taxon>
        <taxon>Arthropoda</taxon>
        <taxon>Hexapoda</taxon>
        <taxon>Insecta</taxon>
        <taxon>Pterygota</taxon>
        <taxon>Neoptera</taxon>
        <taxon>Polyneoptera</taxon>
        <taxon>Dictyoptera</taxon>
        <taxon>Blattodea</taxon>
        <taxon>Blattoidea</taxon>
        <taxon>Blattidae</taxon>
        <taxon>Blattinae</taxon>
        <taxon>Periplaneta</taxon>
    </lineage>
</organism>
<comment type="caution">
    <text evidence="1">The sequence shown here is derived from an EMBL/GenBank/DDBJ whole genome shotgun (WGS) entry which is preliminary data.</text>
</comment>